<reference evidence="1 2" key="1">
    <citation type="submission" date="2018-05" db="EMBL/GenBank/DDBJ databases">
        <title>Legionella qingyii sp.nov., whole genome shotgun sequence.</title>
        <authorList>
            <person name="Wu H."/>
            <person name="Zhu Q."/>
            <person name="Hu C."/>
        </authorList>
    </citation>
    <scope>NUCLEOTIDE SEQUENCE [LARGE SCALE GENOMIC DNA]</scope>
    <source>
        <strain evidence="1 2">HEB18</strain>
    </source>
</reference>
<dbReference type="Proteomes" id="UP000247152">
    <property type="component" value="Unassembled WGS sequence"/>
</dbReference>
<dbReference type="EMBL" id="QHJG01000018">
    <property type="protein sequence ID" value="PWY55479.1"/>
    <property type="molecule type" value="Genomic_DNA"/>
</dbReference>
<evidence type="ECO:0000313" key="1">
    <source>
        <dbReference type="EMBL" id="PWY55479.1"/>
    </source>
</evidence>
<evidence type="ECO:0000313" key="2">
    <source>
        <dbReference type="Proteomes" id="UP000247152"/>
    </source>
</evidence>
<comment type="caution">
    <text evidence="1">The sequence shown here is derived from an EMBL/GenBank/DDBJ whole genome shotgun (WGS) entry which is preliminary data.</text>
</comment>
<organism evidence="1 2">
    <name type="scientific">Legionella qingyii</name>
    <dbReference type="NCBI Taxonomy" id="2184757"/>
    <lineage>
        <taxon>Bacteria</taxon>
        <taxon>Pseudomonadati</taxon>
        <taxon>Pseudomonadota</taxon>
        <taxon>Gammaproteobacteria</taxon>
        <taxon>Legionellales</taxon>
        <taxon>Legionellaceae</taxon>
        <taxon>Legionella</taxon>
    </lineage>
</organism>
<name>A0A317U296_9GAMM</name>
<accession>A0A317U296</accession>
<sequence length="63" mass="6896">MDRFVPVNLLPVKERYLSITEEVKAQAKNFLRGRVGPVMFFCSMLSPVPLGADVAIKGVSADS</sequence>
<proteinExistence type="predicted"/>
<dbReference type="AlphaFoldDB" id="A0A317U296"/>
<protein>
    <submittedName>
        <fullName evidence="1">Uncharacterized protein</fullName>
    </submittedName>
</protein>
<gene>
    <name evidence="1" type="ORF">DGG96_11920</name>
</gene>